<dbReference type="CDD" id="cd16935">
    <property type="entry name" value="HATPase_AgrC-ComD-like"/>
    <property type="match status" value="1"/>
</dbReference>
<dbReference type="AlphaFoldDB" id="A0A136Q569"/>
<evidence type="ECO:0000313" key="6">
    <source>
        <dbReference type="EMBL" id="KXK65823.1"/>
    </source>
</evidence>
<dbReference type="Gene3D" id="3.30.565.10">
    <property type="entry name" value="Histidine kinase-like ATPase, C-terminal domain"/>
    <property type="match status" value="1"/>
</dbReference>
<keyword evidence="4" id="KW-0472">Membrane</keyword>
<organism evidence="6 7">
    <name type="scientific">Christensenella minuta</name>
    <dbReference type="NCBI Taxonomy" id="626937"/>
    <lineage>
        <taxon>Bacteria</taxon>
        <taxon>Bacillati</taxon>
        <taxon>Bacillota</taxon>
        <taxon>Clostridia</taxon>
        <taxon>Christensenellales</taxon>
        <taxon>Christensenellaceae</taxon>
        <taxon>Christensenella</taxon>
    </lineage>
</organism>
<dbReference type="SUPFAM" id="SSF55890">
    <property type="entry name" value="Sporulation response regulatory protein Spo0B"/>
    <property type="match status" value="1"/>
</dbReference>
<sequence length="375" mass="42297">MLAAGFFLLRAKTCEPAGKLLFFLYLAVQVQFICHNVTFYIYNIWFAGMLQWDYTWGDILGYGLLMLLLTPLFAWASRRIYLRLRTINSRQYMRLWLIPLLFILLHILQSSFFTISRYAYVAVGIRIMIDVCAFITYSQMASAISSAAKAAREAEQRDGLVRQLDLQRARAEDLESHAGEIRRIRHDRRQHAQVVLGLLNQGKTDEARSYMKDYADSMEADTQPPLCGNFVADALCRRYETLARQAGIDVELVAALPEDSGARGSDLAVILGNLWENAAAALRAEEKRRYIRLQIEDGDGRILIRMENSYGGEIGVEEGRFLSTKPGRNNAEGIGIASVRAVAARYGGMADFTYTGDTFTASVLLYTGERIHKSQ</sequence>
<dbReference type="PATRIC" id="fig|626937.4.peg.1298"/>
<feature type="domain" description="Sensor histidine kinase NatK-like C-terminal" evidence="5">
    <location>
        <begin position="266"/>
        <end position="365"/>
    </location>
</feature>
<name>A0A136Q569_9FIRM</name>
<accession>A0A136Q569</accession>
<dbReference type="GO" id="GO:0000155">
    <property type="term" value="F:phosphorelay sensor kinase activity"/>
    <property type="evidence" value="ECO:0007669"/>
    <property type="project" value="InterPro"/>
</dbReference>
<evidence type="ECO:0000256" key="3">
    <source>
        <dbReference type="ARBA" id="ARBA00022777"/>
    </source>
</evidence>
<keyword evidence="1" id="KW-0597">Phosphoprotein</keyword>
<dbReference type="Pfam" id="PF14501">
    <property type="entry name" value="HATPase_c_5"/>
    <property type="match status" value="1"/>
</dbReference>
<feature type="transmembrane region" description="Helical" evidence="4">
    <location>
        <begin position="95"/>
        <end position="112"/>
    </location>
</feature>
<dbReference type="InterPro" id="IPR036890">
    <property type="entry name" value="HATPase_C_sf"/>
</dbReference>
<dbReference type="Gene3D" id="1.10.287.130">
    <property type="match status" value="1"/>
</dbReference>
<evidence type="ECO:0000256" key="4">
    <source>
        <dbReference type="SAM" id="Phobius"/>
    </source>
</evidence>
<reference evidence="6 7" key="1">
    <citation type="submission" date="2016-02" db="EMBL/GenBank/DDBJ databases">
        <authorList>
            <person name="Wen L."/>
            <person name="He K."/>
            <person name="Yang H."/>
        </authorList>
    </citation>
    <scope>NUCLEOTIDE SEQUENCE [LARGE SCALE GENOMIC DNA]</scope>
    <source>
        <strain evidence="6 7">DSM 22607</strain>
    </source>
</reference>
<evidence type="ECO:0000256" key="2">
    <source>
        <dbReference type="ARBA" id="ARBA00022679"/>
    </source>
</evidence>
<keyword evidence="4" id="KW-1133">Transmembrane helix</keyword>
<evidence type="ECO:0000313" key="7">
    <source>
        <dbReference type="Proteomes" id="UP000070366"/>
    </source>
</evidence>
<proteinExistence type="predicted"/>
<feature type="transmembrane region" description="Helical" evidence="4">
    <location>
        <begin position="20"/>
        <end position="42"/>
    </location>
</feature>
<keyword evidence="7" id="KW-1185">Reference proteome</keyword>
<dbReference type="SUPFAM" id="SSF55874">
    <property type="entry name" value="ATPase domain of HSP90 chaperone/DNA topoisomerase II/histidine kinase"/>
    <property type="match status" value="1"/>
</dbReference>
<keyword evidence="2" id="KW-0808">Transferase</keyword>
<dbReference type="InterPro" id="IPR032834">
    <property type="entry name" value="NatK-like_C"/>
</dbReference>
<evidence type="ECO:0000256" key="1">
    <source>
        <dbReference type="ARBA" id="ARBA00022553"/>
    </source>
</evidence>
<keyword evidence="3" id="KW-0418">Kinase</keyword>
<dbReference type="Proteomes" id="UP000070366">
    <property type="component" value="Unassembled WGS sequence"/>
</dbReference>
<feature type="transmembrane region" description="Helical" evidence="4">
    <location>
        <begin position="54"/>
        <end position="75"/>
    </location>
</feature>
<dbReference type="KEGG" id="cmiu:B1H56_12505"/>
<dbReference type="OrthoDB" id="9816523at2"/>
<protein>
    <recommendedName>
        <fullName evidence="5">Sensor histidine kinase NatK-like C-terminal domain-containing protein</fullName>
    </recommendedName>
</protein>
<keyword evidence="4" id="KW-0812">Transmembrane</keyword>
<dbReference type="EMBL" id="LSZW01000055">
    <property type="protein sequence ID" value="KXK65823.1"/>
    <property type="molecule type" value="Genomic_DNA"/>
</dbReference>
<dbReference type="InterPro" id="IPR016120">
    <property type="entry name" value="Sig_transdc_His_kin_SpoOB"/>
</dbReference>
<dbReference type="RefSeq" id="WP_066739808.1">
    <property type="nucleotide sequence ID" value="NZ_CABMOF010000004.1"/>
</dbReference>
<dbReference type="STRING" id="626937.HMPREF3293_01316"/>
<comment type="caution">
    <text evidence="6">The sequence shown here is derived from an EMBL/GenBank/DDBJ whole genome shotgun (WGS) entry which is preliminary data.</text>
</comment>
<evidence type="ECO:0000259" key="5">
    <source>
        <dbReference type="Pfam" id="PF14501"/>
    </source>
</evidence>
<gene>
    <name evidence="6" type="ORF">HMPREF3293_01316</name>
</gene>